<dbReference type="AlphaFoldDB" id="A0A1I7STG6"/>
<dbReference type="Proteomes" id="UP000095284">
    <property type="component" value="Unplaced"/>
</dbReference>
<dbReference type="SUPFAM" id="SSF49899">
    <property type="entry name" value="Concanavalin A-like lectins/glucanases"/>
    <property type="match status" value="1"/>
</dbReference>
<evidence type="ECO:0000313" key="3">
    <source>
        <dbReference type="Proteomes" id="UP000095284"/>
    </source>
</evidence>
<dbReference type="PANTHER" id="PTHR35265">
    <property type="entry name" value="LEUKOSIALIN"/>
    <property type="match status" value="1"/>
</dbReference>
<feature type="compositionally biased region" description="Basic and acidic residues" evidence="1">
    <location>
        <begin position="584"/>
        <end position="595"/>
    </location>
</feature>
<dbReference type="PROSITE" id="PS50060">
    <property type="entry name" value="MAM_2"/>
    <property type="match status" value="1"/>
</dbReference>
<dbReference type="eggNOG" id="ENOG502S82H">
    <property type="taxonomic scope" value="Eukaryota"/>
</dbReference>
<reference evidence="4" key="1">
    <citation type="submission" date="2016-11" db="UniProtKB">
        <authorList>
            <consortium name="WormBaseParasite"/>
        </authorList>
    </citation>
    <scope>IDENTIFICATION</scope>
</reference>
<proteinExistence type="predicted"/>
<feature type="domain" description="MAM" evidence="2">
    <location>
        <begin position="671"/>
        <end position="836"/>
    </location>
</feature>
<accession>A0A1I7STG6</accession>
<dbReference type="InterPro" id="IPR038829">
    <property type="entry name" value="Leukosialin"/>
</dbReference>
<dbReference type="WBParaSite" id="BXY_1633600.1">
    <property type="protein sequence ID" value="BXY_1633600.1"/>
    <property type="gene ID" value="BXY_1633600"/>
</dbReference>
<protein>
    <submittedName>
        <fullName evidence="4">MAM domain-containing protein</fullName>
    </submittedName>
</protein>
<dbReference type="InterPro" id="IPR013320">
    <property type="entry name" value="ConA-like_dom_sf"/>
</dbReference>
<sequence length="853" mass="94435">MMGDLEDNREVGCLDLTQPLLVVPTSLSPPSSSRSAALFLMDPHPGFRANGEDGPGGLVSRILQVALGLFVTTVELPVLAPGDMSNLAINFDCDFSRACRWGSVGHGLSKWKLAKGQPDALLWLAATGTMVLPSGPFAILEIHDADSDIFTSQRINCQIESAMFSFTYWTIGSADLQICLLDEYMREFNCTGMLESRVQPGKVALKIPAIDRPFHIAIIPDSRAGAIVLDEIKYDAEFCKGNTLEQVATRGPLFPRPESAIVDNRIVVPPVSPMTTNWIEVTTTPFTTTTTIEYTTTTTTVEEATTELTTVTISERTTEIIPEETTTWLMTTPRTTTSTEENTDFDLLIIGNKTQPLFDRRRGRLIEDTGDLLCDFAFNFPCFWGPEAGRWAIVEKGAIPSMEESAIEGTELPAYPAAVVIQGTAMFSSDPLKCQTGSGKLLFRYWANNKLTLQVCALGYNLDSNKIQCVEQDTGTRKDESALAVFEFSNDILEPFTLNIVPVWEKNIKNAYLVLDEIAYIGDCNTTLLESSELIDKRVNNNKKKVGGTKKPFVKPLPHTTTIESRPVTSKLGLITPKPVVETETTKESKVRESSSWEDISEETTEYTTRSTTTIPAITTLSYVVVPTVNVRPGLVVQKTTPKNSFTIPYTTTARFVTTTPEPIMDYCKLLNCDFNDNACHYLNHGLTKVPWTLRNKGYGFPLSRHTDLRPTPTNGQFVSAILGPGDFAILESPRFNLTQGINVLLFQYYRPTHASTIRLCLGTRYTKPLRTISSFIQCPPILRSLTSKNAFKWNSVHIQLPPGTSHFYLVAHNLDRSTEKAAIAIDNIRVAICDPRSFDPSVEETTAMETTT</sequence>
<name>A0A1I7STG6_BURXY</name>
<dbReference type="GO" id="GO:0004888">
    <property type="term" value="F:transmembrane signaling receptor activity"/>
    <property type="evidence" value="ECO:0007669"/>
    <property type="project" value="InterPro"/>
</dbReference>
<feature type="region of interest" description="Disordered" evidence="1">
    <location>
        <begin position="583"/>
        <end position="608"/>
    </location>
</feature>
<dbReference type="GO" id="GO:0016020">
    <property type="term" value="C:membrane"/>
    <property type="evidence" value="ECO:0007669"/>
    <property type="project" value="InterPro"/>
</dbReference>
<dbReference type="Gene3D" id="2.60.120.200">
    <property type="match status" value="1"/>
</dbReference>
<dbReference type="Pfam" id="PF00629">
    <property type="entry name" value="MAM"/>
    <property type="match status" value="1"/>
</dbReference>
<evidence type="ECO:0000259" key="2">
    <source>
        <dbReference type="PROSITE" id="PS50060"/>
    </source>
</evidence>
<evidence type="ECO:0000256" key="1">
    <source>
        <dbReference type="SAM" id="MobiDB-lite"/>
    </source>
</evidence>
<evidence type="ECO:0000313" key="4">
    <source>
        <dbReference type="WBParaSite" id="BXY_1633600.1"/>
    </source>
</evidence>
<dbReference type="PANTHER" id="PTHR35265:SF1">
    <property type="entry name" value="LEUKOSIALIN"/>
    <property type="match status" value="1"/>
</dbReference>
<organism evidence="3 4">
    <name type="scientific">Bursaphelenchus xylophilus</name>
    <name type="common">Pinewood nematode worm</name>
    <name type="synonym">Aphelenchoides xylophilus</name>
    <dbReference type="NCBI Taxonomy" id="6326"/>
    <lineage>
        <taxon>Eukaryota</taxon>
        <taxon>Metazoa</taxon>
        <taxon>Ecdysozoa</taxon>
        <taxon>Nematoda</taxon>
        <taxon>Chromadorea</taxon>
        <taxon>Rhabditida</taxon>
        <taxon>Tylenchina</taxon>
        <taxon>Tylenchomorpha</taxon>
        <taxon>Aphelenchoidea</taxon>
        <taxon>Aphelenchoididae</taxon>
        <taxon>Bursaphelenchus</taxon>
    </lineage>
</organism>
<dbReference type="InterPro" id="IPR000998">
    <property type="entry name" value="MAM_dom"/>
</dbReference>